<dbReference type="PROSITE" id="PS51494">
    <property type="entry name" value="SPOIVB"/>
    <property type="match status" value="1"/>
</dbReference>
<dbReference type="AlphaFoldDB" id="E6QI28"/>
<evidence type="ECO:0000259" key="2">
    <source>
        <dbReference type="PROSITE" id="PS51494"/>
    </source>
</evidence>
<organism evidence="3">
    <name type="scientific">mine drainage metagenome</name>
    <dbReference type="NCBI Taxonomy" id="410659"/>
    <lineage>
        <taxon>unclassified sequences</taxon>
        <taxon>metagenomes</taxon>
        <taxon>ecological metagenomes</taxon>
    </lineage>
</organism>
<reference evidence="3" key="1">
    <citation type="submission" date="2009-10" db="EMBL/GenBank/DDBJ databases">
        <title>Diversity of trophic interactions inside an arsenic-rich microbial ecosystem.</title>
        <authorList>
            <person name="Bertin P.N."/>
            <person name="Heinrich-Salmeron A."/>
            <person name="Pelletier E."/>
            <person name="Goulhen-Chollet F."/>
            <person name="Arsene-Ploetze F."/>
            <person name="Gallien S."/>
            <person name="Calteau A."/>
            <person name="Vallenet D."/>
            <person name="Casiot C."/>
            <person name="Chane-Woon-Ming B."/>
            <person name="Giloteaux L."/>
            <person name="Barakat M."/>
            <person name="Bonnefoy V."/>
            <person name="Bruneel O."/>
            <person name="Chandler M."/>
            <person name="Cleiss J."/>
            <person name="Duran R."/>
            <person name="Elbaz-Poulichet F."/>
            <person name="Fonknechten N."/>
            <person name="Lauga B."/>
            <person name="Mornico D."/>
            <person name="Ortet P."/>
            <person name="Schaeffer C."/>
            <person name="Siguier P."/>
            <person name="Alexander Thil Smith A."/>
            <person name="Van Dorsselaer A."/>
            <person name="Weissenbach J."/>
            <person name="Medigue C."/>
            <person name="Le Paslier D."/>
        </authorList>
    </citation>
    <scope>NUCLEOTIDE SEQUENCE</scope>
</reference>
<dbReference type="InterPro" id="IPR008763">
    <property type="entry name" value="Peptidase_S55"/>
</dbReference>
<comment type="caution">
    <text evidence="3">The sequence shown here is derived from an EMBL/GenBank/DDBJ whole genome shotgun (WGS) entry which is preliminary data.</text>
</comment>
<evidence type="ECO:0000313" key="3">
    <source>
        <dbReference type="EMBL" id="CBI06893.1"/>
    </source>
</evidence>
<accession>E6QI28</accession>
<feature type="region of interest" description="Disordered" evidence="1">
    <location>
        <begin position="153"/>
        <end position="173"/>
    </location>
</feature>
<feature type="compositionally biased region" description="Low complexity" evidence="1">
    <location>
        <begin position="153"/>
        <end position="169"/>
    </location>
</feature>
<gene>
    <name evidence="3" type="ORF">CARN6_0185</name>
</gene>
<feature type="compositionally biased region" description="Polar residues" evidence="1">
    <location>
        <begin position="218"/>
        <end position="228"/>
    </location>
</feature>
<sequence length="615" mass="63983">MLLAVVCGLVASTPLLAASDSGGTAPDKKLPAVPPSSTAGIFPLSQVHRGLHGTAWTVFEGTQPEAMDVEILGVLRGARGPGRDLILARLGGTKPEYTGVVAGMSGSPVYIDGKLLGALSYRIGEFSKEPIAGITPIAQMLEVRDLTAQQDTPNTATADANSNSANPDPMTTQAPMQAMETPLLMSGFSPQAIGLWKQRMASTGLDVVDAGGPLGHSEPNSASDSSTDAGPILPGSAVSLQLVRGDMEIAATCTVTYVDLKHLLACGHPVLQAGPVSLPMTRAEVVATLPSPLNAFKIINTGATIGAFTEDRDAAIAGLLGAHAHMIPLTVAVTTGSRTVEHRVEVLNLPSMTTSAILVSVYQMLLQTNQSTAETSYHITGSIRLAGMAPIPIDSWGTPGATMVSQLAAAIGVGNTFDQLYANASRQATTQAIQSIQLHVQAIPSDVRTELESVRVISSGIVHAGDTVAILATIRPWQQPARILQLRLRIPETLPSGTLRVLVGSANSLDRTIDAAQPPSRSPSLQTIATLLRQRHPSDLLYLSLLVPEAQASVNGDTLDSLPLSMANAFEPERAATAASLHGESIRVVDSVPTNGPLTGQQVLTLHVEPGGGLH</sequence>
<proteinExistence type="predicted"/>
<protein>
    <recommendedName>
        <fullName evidence="2">Peptidase S55 domain-containing protein</fullName>
    </recommendedName>
</protein>
<evidence type="ECO:0000256" key="1">
    <source>
        <dbReference type="SAM" id="MobiDB-lite"/>
    </source>
</evidence>
<feature type="region of interest" description="Disordered" evidence="1">
    <location>
        <begin position="208"/>
        <end position="230"/>
    </location>
</feature>
<name>E6QI28_9ZZZZ</name>
<dbReference type="EMBL" id="CABQ01000037">
    <property type="protein sequence ID" value="CBI06893.1"/>
    <property type="molecule type" value="Genomic_DNA"/>
</dbReference>
<feature type="domain" description="Peptidase S55" evidence="2">
    <location>
        <begin position="1"/>
        <end position="156"/>
    </location>
</feature>